<dbReference type="EMBL" id="RDRB01000006">
    <property type="protein sequence ID" value="ROU00144.1"/>
    <property type="molecule type" value="Genomic_DNA"/>
</dbReference>
<accession>A0A3N2QY31</accession>
<evidence type="ECO:0000313" key="1">
    <source>
        <dbReference type="EMBL" id="ROU00144.1"/>
    </source>
</evidence>
<protein>
    <submittedName>
        <fullName evidence="1">Uncharacterized protein</fullName>
    </submittedName>
</protein>
<name>A0A3N2QY31_9RHOB</name>
<comment type="caution">
    <text evidence="1">The sequence shown here is derived from an EMBL/GenBank/DDBJ whole genome shotgun (WGS) entry which is preliminary data.</text>
</comment>
<sequence length="149" mass="15724">MGRIEDLDPAGVELVGLLRGLTAGSAARAAAETLLQQRAGPEMALRVIAAFDAFWRQIAVHGRRPLMRHGPGCSCLGADEACLATLVEAASEGAREDALLMACLVVRPDMSPMVVADAAVLGLSLQRLVLRAPRLDPAGERPVPARLMH</sequence>
<proteinExistence type="predicted"/>
<dbReference type="OrthoDB" id="7874397at2"/>
<evidence type="ECO:0000313" key="2">
    <source>
        <dbReference type="Proteomes" id="UP000268016"/>
    </source>
</evidence>
<reference evidence="1 2" key="1">
    <citation type="submission" date="2018-10" db="EMBL/GenBank/DDBJ databases">
        <title>Histidinibacterium lentulum gen. nov., sp. nov., a marine bacterium from the culture broth of Picochlorum sp. 122.</title>
        <authorList>
            <person name="Wang G."/>
        </authorList>
    </citation>
    <scope>NUCLEOTIDE SEQUENCE [LARGE SCALE GENOMIC DNA]</scope>
    <source>
        <strain evidence="1 2">B17</strain>
    </source>
</reference>
<keyword evidence="2" id="KW-1185">Reference proteome</keyword>
<dbReference type="Proteomes" id="UP000268016">
    <property type="component" value="Unassembled WGS sequence"/>
</dbReference>
<gene>
    <name evidence="1" type="ORF">EAT49_12615</name>
</gene>
<organism evidence="1 2">
    <name type="scientific">Histidinibacterium lentulum</name>
    <dbReference type="NCBI Taxonomy" id="2480588"/>
    <lineage>
        <taxon>Bacteria</taxon>
        <taxon>Pseudomonadati</taxon>
        <taxon>Pseudomonadota</taxon>
        <taxon>Alphaproteobacteria</taxon>
        <taxon>Rhodobacterales</taxon>
        <taxon>Paracoccaceae</taxon>
        <taxon>Histidinibacterium</taxon>
    </lineage>
</organism>
<dbReference type="AlphaFoldDB" id="A0A3N2QY31"/>